<evidence type="ECO:0000256" key="9">
    <source>
        <dbReference type="ARBA" id="ARBA00022962"/>
    </source>
</evidence>
<dbReference type="GO" id="GO:0005975">
    <property type="term" value="P:carbohydrate metabolic process"/>
    <property type="evidence" value="ECO:0007669"/>
    <property type="project" value="UniProtKB-UniRule"/>
</dbReference>
<dbReference type="InterPro" id="IPR001347">
    <property type="entry name" value="SIS_dom"/>
</dbReference>
<accession>W9DNI8</accession>
<dbReference type="SUPFAM" id="SSF53697">
    <property type="entry name" value="SIS domain"/>
    <property type="match status" value="1"/>
</dbReference>
<dbReference type="NCBIfam" id="TIGR01135">
    <property type="entry name" value="glmS"/>
    <property type="match status" value="1"/>
</dbReference>
<evidence type="ECO:0000256" key="1">
    <source>
        <dbReference type="ARBA" id="ARBA00001031"/>
    </source>
</evidence>
<dbReference type="GO" id="GO:0006002">
    <property type="term" value="P:fructose 6-phosphate metabolic process"/>
    <property type="evidence" value="ECO:0007669"/>
    <property type="project" value="TreeGrafter"/>
</dbReference>
<dbReference type="RefSeq" id="WP_034267117.1">
    <property type="nucleotide sequence ID" value="NZ_KI632509.1"/>
</dbReference>
<dbReference type="FunFam" id="3.60.20.10:FF:000006">
    <property type="entry name" value="Glutamine--fructose-6-phosphate aminotransferase [isomerizing]"/>
    <property type="match status" value="1"/>
</dbReference>
<name>W9DNI8_9PSEU</name>
<sequence length="608" mass="64996">MCGIVGYVGGRRATPILLEGLHRLEYRGYDSAGIAVPHRNRLKVTKAAVRVGELRELVGEGLPATSGIAHTRWATHGEPTDANAHPQQDASKRIAVVHNGILENADELRARLTADGVSFASDTDTEAIAHLVAKALDDGAESLEAAVRTALHDVDGAYGIVVIDATKPGELVVARNGSPIVLGVGDGEMFVASDVAALVRYTQSVVYLDDGELATLTADDYRTSTLQARSTAKSPTTVDVDDTDFQLDGYDNFMHKEMHEQPEAIRRALLGRLDERFSTARLGGINLDARALRAVRSVKFLGCGSAYYAGQIGANLVEELARLPADAEPASEFRYRNPVIDGDTLYVAVSQSGETADTLAAVRELQRKGGQVIGVVNVVGSAIARECGHGVLLHSGPEVSVASTKAVTSMSFSFALLALLLGRVRDLSVANGTRLVNGLAALPELLAEILATEDQIAKVADRFHEARGMFFIGRVRCWPAAREGAQKLKEISYVHAEAYQASELKHGPLALIDETMPSVVLVPDDELLAKNVGTIEQIKARGGPVIAVTNADLPAGLVDAEIRVPHATPELDPILLTIPLQLFAYHLALRLGRDIDKPRNLAKSVTVE</sequence>
<keyword evidence="14" id="KW-1185">Reference proteome</keyword>
<evidence type="ECO:0000256" key="5">
    <source>
        <dbReference type="ARBA" id="ARBA00022490"/>
    </source>
</evidence>
<protein>
    <recommendedName>
        <fullName evidence="4 10">Glutamine--fructose-6-phosphate aminotransferase [isomerizing]</fullName>
        <ecNumber evidence="3 10">2.6.1.16</ecNumber>
    </recommendedName>
    <alternativeName>
        <fullName evidence="10">D-fructose-6-phosphate amidotransferase</fullName>
    </alternativeName>
    <alternativeName>
        <fullName evidence="10">GFAT</fullName>
    </alternativeName>
    <alternativeName>
        <fullName evidence="10">Glucosamine-6-phosphate synthase</fullName>
    </alternativeName>
    <alternativeName>
        <fullName evidence="10">Hexosephosphate aminotransferase</fullName>
    </alternativeName>
    <alternativeName>
        <fullName evidence="10">L-glutamine--D-fructose-6-phosphate amidotransferase</fullName>
    </alternativeName>
</protein>
<comment type="catalytic activity">
    <reaction evidence="1 10">
        <text>D-fructose 6-phosphate + L-glutamine = D-glucosamine 6-phosphate + L-glutamate</text>
        <dbReference type="Rhea" id="RHEA:13237"/>
        <dbReference type="ChEBI" id="CHEBI:29985"/>
        <dbReference type="ChEBI" id="CHEBI:58359"/>
        <dbReference type="ChEBI" id="CHEBI:58725"/>
        <dbReference type="ChEBI" id="CHEBI:61527"/>
        <dbReference type="EC" id="2.6.1.16"/>
    </reaction>
</comment>
<dbReference type="EMBL" id="AZAK01000001">
    <property type="protein sequence ID" value="ETA66495.1"/>
    <property type="molecule type" value="Genomic_DNA"/>
</dbReference>
<gene>
    <name evidence="10" type="primary">glmS</name>
    <name evidence="13" type="ORF">AmyhaDRAFT_0254</name>
</gene>
<evidence type="ECO:0000256" key="2">
    <source>
        <dbReference type="ARBA" id="ARBA00004496"/>
    </source>
</evidence>
<dbReference type="CDD" id="cd05009">
    <property type="entry name" value="SIS_GlmS_GlmD_2"/>
    <property type="match status" value="1"/>
</dbReference>
<dbReference type="PANTHER" id="PTHR10937">
    <property type="entry name" value="GLUCOSAMINE--FRUCTOSE-6-PHOSPHATE AMINOTRANSFERASE, ISOMERIZING"/>
    <property type="match status" value="1"/>
</dbReference>
<dbReference type="GO" id="GO:0005829">
    <property type="term" value="C:cytosol"/>
    <property type="evidence" value="ECO:0007669"/>
    <property type="project" value="TreeGrafter"/>
</dbReference>
<dbReference type="CDD" id="cd05008">
    <property type="entry name" value="SIS_GlmS_GlmD_1"/>
    <property type="match status" value="1"/>
</dbReference>
<dbReference type="Gene3D" id="3.40.50.10490">
    <property type="entry name" value="Glucose-6-phosphate isomerase like protein, domain 1"/>
    <property type="match status" value="2"/>
</dbReference>
<dbReference type="FunFam" id="3.40.50.10490:FF:000001">
    <property type="entry name" value="Glutamine--fructose-6-phosphate aminotransferase [isomerizing]"/>
    <property type="match status" value="1"/>
</dbReference>
<dbReference type="InterPro" id="IPR047084">
    <property type="entry name" value="GFAT_N"/>
</dbReference>
<dbReference type="PROSITE" id="PS51278">
    <property type="entry name" value="GATASE_TYPE_2"/>
    <property type="match status" value="1"/>
</dbReference>
<dbReference type="Gene3D" id="3.60.20.10">
    <property type="entry name" value="Glutamine Phosphoribosylpyrophosphate, subunit 1, domain 1"/>
    <property type="match status" value="1"/>
</dbReference>
<dbReference type="AlphaFoldDB" id="W9DNI8"/>
<evidence type="ECO:0000256" key="10">
    <source>
        <dbReference type="HAMAP-Rule" id="MF_00164"/>
    </source>
</evidence>
<keyword evidence="5 10" id="KW-0963">Cytoplasm</keyword>
<dbReference type="HAMAP" id="MF_00164">
    <property type="entry name" value="GlmS"/>
    <property type="match status" value="1"/>
</dbReference>
<keyword evidence="7 10" id="KW-0808">Transferase</keyword>
<keyword evidence="9" id="KW-0315">Glutamine amidotransferase</keyword>
<dbReference type="GO" id="GO:0097367">
    <property type="term" value="F:carbohydrate derivative binding"/>
    <property type="evidence" value="ECO:0007669"/>
    <property type="project" value="InterPro"/>
</dbReference>
<organism evidence="13 14">
    <name type="scientific">Haloechinothrix halophila YIM 93223</name>
    <dbReference type="NCBI Taxonomy" id="592678"/>
    <lineage>
        <taxon>Bacteria</taxon>
        <taxon>Bacillati</taxon>
        <taxon>Actinomycetota</taxon>
        <taxon>Actinomycetes</taxon>
        <taxon>Pseudonocardiales</taxon>
        <taxon>Pseudonocardiaceae</taxon>
        <taxon>Haloechinothrix</taxon>
    </lineage>
</organism>
<dbReference type="CDD" id="cd00714">
    <property type="entry name" value="GFAT"/>
    <property type="match status" value="1"/>
</dbReference>
<dbReference type="PROSITE" id="PS51464">
    <property type="entry name" value="SIS"/>
    <property type="match status" value="2"/>
</dbReference>
<evidence type="ECO:0000256" key="4">
    <source>
        <dbReference type="ARBA" id="ARBA00016090"/>
    </source>
</evidence>
<dbReference type="Pfam" id="PF01380">
    <property type="entry name" value="SIS"/>
    <property type="match status" value="2"/>
</dbReference>
<dbReference type="InterPro" id="IPR046348">
    <property type="entry name" value="SIS_dom_sf"/>
</dbReference>
<feature type="domain" description="SIS" evidence="12">
    <location>
        <begin position="288"/>
        <end position="427"/>
    </location>
</feature>
<keyword evidence="8" id="KW-0677">Repeat</keyword>
<dbReference type="Proteomes" id="UP000054357">
    <property type="component" value="Unassembled WGS sequence"/>
</dbReference>
<reference evidence="13 14" key="1">
    <citation type="submission" date="2013-08" db="EMBL/GenBank/DDBJ databases">
        <authorList>
            <consortium name="DOE Joint Genome Institute"/>
            <person name="Klenk H.-P."/>
            <person name="Huntemann M."/>
            <person name="Han J."/>
            <person name="Chen A."/>
            <person name="Kyrpides N."/>
            <person name="Mavromatis K."/>
            <person name="Markowitz V."/>
            <person name="Palaniappan K."/>
            <person name="Ivanova N."/>
            <person name="Schaumberg A."/>
            <person name="Pati A."/>
            <person name="Liolios K."/>
            <person name="Nordberg H.P."/>
            <person name="Cantor M.N."/>
            <person name="Hua S.X."/>
            <person name="Woyke T."/>
        </authorList>
    </citation>
    <scope>NUCLEOTIDE SEQUENCE [LARGE SCALE GENOMIC DNA]</scope>
    <source>
        <strain evidence="13 14">YIM 93223</strain>
    </source>
</reference>
<evidence type="ECO:0000256" key="6">
    <source>
        <dbReference type="ARBA" id="ARBA00022576"/>
    </source>
</evidence>
<evidence type="ECO:0000259" key="12">
    <source>
        <dbReference type="PROSITE" id="PS51464"/>
    </source>
</evidence>
<comment type="subcellular location">
    <subcellularLocation>
        <location evidence="2 10">Cytoplasm</location>
    </subcellularLocation>
</comment>
<dbReference type="GO" id="GO:0006047">
    <property type="term" value="P:UDP-N-acetylglucosamine metabolic process"/>
    <property type="evidence" value="ECO:0007669"/>
    <property type="project" value="TreeGrafter"/>
</dbReference>
<dbReference type="InterPro" id="IPR035466">
    <property type="entry name" value="GlmS/AgaS_SIS"/>
</dbReference>
<evidence type="ECO:0000256" key="8">
    <source>
        <dbReference type="ARBA" id="ARBA00022737"/>
    </source>
</evidence>
<dbReference type="InterPro" id="IPR005855">
    <property type="entry name" value="GFAT"/>
</dbReference>
<dbReference type="Pfam" id="PF13522">
    <property type="entry name" value="GATase_6"/>
    <property type="match status" value="1"/>
</dbReference>
<dbReference type="PATRIC" id="fig|592678.3.peg.257"/>
<evidence type="ECO:0000256" key="3">
    <source>
        <dbReference type="ARBA" id="ARBA00012916"/>
    </source>
</evidence>
<dbReference type="EC" id="2.6.1.16" evidence="3 10"/>
<feature type="domain" description="SIS" evidence="12">
    <location>
        <begin position="459"/>
        <end position="598"/>
    </location>
</feature>
<dbReference type="NCBIfam" id="NF001484">
    <property type="entry name" value="PRK00331.1"/>
    <property type="match status" value="1"/>
</dbReference>
<evidence type="ECO:0000313" key="13">
    <source>
        <dbReference type="EMBL" id="ETA66495.1"/>
    </source>
</evidence>
<feature type="active site" description="Nucleophile; for GATase activity" evidence="10">
    <location>
        <position position="2"/>
    </location>
</feature>
<feature type="domain" description="Glutamine amidotransferase type-2" evidence="11">
    <location>
        <begin position="2"/>
        <end position="219"/>
    </location>
</feature>
<evidence type="ECO:0000313" key="14">
    <source>
        <dbReference type="Proteomes" id="UP000054357"/>
    </source>
</evidence>
<evidence type="ECO:0000256" key="7">
    <source>
        <dbReference type="ARBA" id="ARBA00022679"/>
    </source>
</evidence>
<dbReference type="GO" id="GO:0046349">
    <property type="term" value="P:amino sugar biosynthetic process"/>
    <property type="evidence" value="ECO:0007669"/>
    <property type="project" value="UniProtKB-ARBA"/>
</dbReference>
<comment type="subunit">
    <text evidence="10">Homodimer.</text>
</comment>
<dbReference type="InterPro" id="IPR035490">
    <property type="entry name" value="GlmS/FrlB_SIS"/>
</dbReference>
<dbReference type="SUPFAM" id="SSF56235">
    <property type="entry name" value="N-terminal nucleophile aminohydrolases (Ntn hydrolases)"/>
    <property type="match status" value="1"/>
</dbReference>
<dbReference type="InterPro" id="IPR029055">
    <property type="entry name" value="Ntn_hydrolases_N"/>
</dbReference>
<dbReference type="HOGENOM" id="CLU_012520_5_2_11"/>
<dbReference type="OrthoDB" id="9761808at2"/>
<dbReference type="GO" id="GO:0006487">
    <property type="term" value="P:protein N-linked glycosylation"/>
    <property type="evidence" value="ECO:0007669"/>
    <property type="project" value="TreeGrafter"/>
</dbReference>
<keyword evidence="6 10" id="KW-0032">Aminotransferase</keyword>
<evidence type="ECO:0000259" key="11">
    <source>
        <dbReference type="PROSITE" id="PS51278"/>
    </source>
</evidence>
<dbReference type="PANTHER" id="PTHR10937:SF0">
    <property type="entry name" value="GLUTAMINE--FRUCTOSE-6-PHOSPHATE TRANSAMINASE (ISOMERIZING)"/>
    <property type="match status" value="1"/>
</dbReference>
<proteinExistence type="inferred from homology"/>
<dbReference type="FunFam" id="3.40.50.10490:FF:000002">
    <property type="entry name" value="Glutamine--fructose-6-phosphate aminotransferase [isomerizing]"/>
    <property type="match status" value="1"/>
</dbReference>
<comment type="function">
    <text evidence="10">Catalyzes the first step in hexosamine metabolism, converting fructose-6P into glucosamine-6P using glutamine as a nitrogen source.</text>
</comment>
<comment type="caution">
    <text evidence="13">The sequence shown here is derived from an EMBL/GenBank/DDBJ whole genome shotgun (WGS) entry which is preliminary data.</text>
</comment>
<dbReference type="InterPro" id="IPR017932">
    <property type="entry name" value="GATase_2_dom"/>
</dbReference>
<feature type="initiator methionine" description="Removed" evidence="10">
    <location>
        <position position="1"/>
    </location>
</feature>
<dbReference type="GO" id="GO:0004360">
    <property type="term" value="F:glutamine-fructose-6-phosphate transaminase (isomerizing) activity"/>
    <property type="evidence" value="ECO:0007669"/>
    <property type="project" value="UniProtKB-UniRule"/>
</dbReference>
<feature type="active site" description="For Fru-6P isomerization activity" evidence="10">
    <location>
        <position position="603"/>
    </location>
</feature>